<comment type="subcellular location">
    <subcellularLocation>
        <location evidence="1">Membrane</location>
    </subcellularLocation>
</comment>
<accession>A0A3P3ZRN9</accession>
<keyword evidence="2 5" id="KW-0812">Transmembrane</keyword>
<evidence type="ECO:0000256" key="1">
    <source>
        <dbReference type="ARBA" id="ARBA00004370"/>
    </source>
</evidence>
<proteinExistence type="predicted"/>
<gene>
    <name evidence="7" type="ORF">CARN8_690001</name>
</gene>
<keyword evidence="3 5" id="KW-1133">Transmembrane helix</keyword>
<evidence type="ECO:0000313" key="7">
    <source>
        <dbReference type="EMBL" id="VAY89455.1"/>
    </source>
</evidence>
<keyword evidence="4 5" id="KW-0472">Membrane</keyword>
<dbReference type="Pfam" id="PF07219">
    <property type="entry name" value="HemY_N"/>
    <property type="match status" value="1"/>
</dbReference>
<evidence type="ECO:0000256" key="4">
    <source>
        <dbReference type="ARBA" id="ARBA00023136"/>
    </source>
</evidence>
<dbReference type="GO" id="GO:0016020">
    <property type="term" value="C:membrane"/>
    <property type="evidence" value="ECO:0007669"/>
    <property type="project" value="UniProtKB-SubCell"/>
</dbReference>
<feature type="transmembrane region" description="Helical" evidence="5">
    <location>
        <begin position="42"/>
        <end position="63"/>
    </location>
</feature>
<evidence type="ECO:0000256" key="3">
    <source>
        <dbReference type="ARBA" id="ARBA00022989"/>
    </source>
</evidence>
<evidence type="ECO:0000256" key="2">
    <source>
        <dbReference type="ARBA" id="ARBA00022692"/>
    </source>
</evidence>
<evidence type="ECO:0000256" key="5">
    <source>
        <dbReference type="SAM" id="Phobius"/>
    </source>
</evidence>
<reference evidence="7" key="1">
    <citation type="submission" date="2018-10" db="EMBL/GenBank/DDBJ databases">
        <authorList>
            <person name="Plewniak F."/>
        </authorList>
    </citation>
    <scope>NUCLEOTIDE SEQUENCE</scope>
</reference>
<dbReference type="InterPro" id="IPR010817">
    <property type="entry name" value="HemY_N"/>
</dbReference>
<dbReference type="AlphaFoldDB" id="A0A3P3ZRN9"/>
<evidence type="ECO:0000259" key="6">
    <source>
        <dbReference type="Pfam" id="PF07219"/>
    </source>
</evidence>
<sequence length="174" mass="19673">MRLLLGFFILFMLATLLALSFNITAGYVLIVQTPWRIEISLSVFILGLVLILLVLNLVGHMFFKIWQLPKQIRNYHLRRSRTRARGALYQGLTAYFSGHPEKAEKMATVALRGEEARPLCLMLAALSAHEAHHFEARDRYLSLAQEEGPETLSMLSSIRSRMGLTTKVNDSSSP</sequence>
<feature type="domain" description="HemY N-terminal" evidence="6">
    <location>
        <begin position="26"/>
        <end position="131"/>
    </location>
</feature>
<organism evidence="7">
    <name type="scientific">mine drainage metagenome</name>
    <dbReference type="NCBI Taxonomy" id="410659"/>
    <lineage>
        <taxon>unclassified sequences</taxon>
        <taxon>metagenomes</taxon>
        <taxon>ecological metagenomes</taxon>
    </lineage>
</organism>
<name>A0A3P3ZRN9_9ZZZZ</name>
<dbReference type="EMBL" id="UOYP01000656">
    <property type="protein sequence ID" value="VAY89455.1"/>
    <property type="molecule type" value="Genomic_DNA"/>
</dbReference>
<protein>
    <submittedName>
        <fullName evidence="7">Putative protoheme IX biogenesis protein</fullName>
    </submittedName>
</protein>